<dbReference type="Gene3D" id="2.40.10.240">
    <property type="entry name" value="QueA-like"/>
    <property type="match status" value="1"/>
</dbReference>
<dbReference type="EC" id="2.4.99.17" evidence="5"/>
<protein>
    <recommendedName>
        <fullName evidence="5">S-adenosylmethionine:tRNA ribosyltransferase-isomerase</fullName>
        <ecNumber evidence="5">2.4.99.17</ecNumber>
    </recommendedName>
    <alternativeName>
        <fullName evidence="5">Queuosine biosynthesis protein QueA</fullName>
    </alternativeName>
</protein>
<evidence type="ECO:0000256" key="2">
    <source>
        <dbReference type="ARBA" id="ARBA00022679"/>
    </source>
</evidence>
<evidence type="ECO:0000256" key="5">
    <source>
        <dbReference type="HAMAP-Rule" id="MF_00113"/>
    </source>
</evidence>
<evidence type="ECO:0000256" key="4">
    <source>
        <dbReference type="ARBA" id="ARBA00022785"/>
    </source>
</evidence>
<accession>A0AA43RJ33</accession>
<proteinExistence type="inferred from homology"/>
<dbReference type="Pfam" id="PF02547">
    <property type="entry name" value="Queuosine_synth"/>
    <property type="match status" value="1"/>
</dbReference>
<dbReference type="HAMAP" id="MF_00113">
    <property type="entry name" value="QueA"/>
    <property type="match status" value="1"/>
</dbReference>
<reference evidence="6" key="1">
    <citation type="submission" date="2023-07" db="EMBL/GenBank/DDBJ databases">
        <title>Between Cages and Wild: Unraveling the Impact of Captivity on Animal Microbiomes and Antimicrobial Resistance.</title>
        <authorList>
            <person name="Schmartz G.P."/>
            <person name="Rehner J."/>
            <person name="Schuff M.J."/>
            <person name="Becker S.L."/>
            <person name="Kravczyk M."/>
            <person name="Gurevich A."/>
            <person name="Francke R."/>
            <person name="Mueller R."/>
            <person name="Keller V."/>
            <person name="Keller A."/>
        </authorList>
    </citation>
    <scope>NUCLEOTIDE SEQUENCE</scope>
    <source>
        <strain evidence="6">S12M_St_49</strain>
    </source>
</reference>
<dbReference type="NCBIfam" id="NF001140">
    <property type="entry name" value="PRK00147.1"/>
    <property type="match status" value="1"/>
</dbReference>
<dbReference type="Gene3D" id="3.40.1780.10">
    <property type="entry name" value="QueA-like"/>
    <property type="match status" value="2"/>
</dbReference>
<dbReference type="EMBL" id="JAUMVS010000018">
    <property type="protein sequence ID" value="MDO4841445.1"/>
    <property type="molecule type" value="Genomic_DNA"/>
</dbReference>
<comment type="subcellular location">
    <subcellularLocation>
        <location evidence="5">Cytoplasm</location>
    </subcellularLocation>
</comment>
<keyword evidence="7" id="KW-1185">Reference proteome</keyword>
<dbReference type="Proteomes" id="UP001168575">
    <property type="component" value="Unassembled WGS sequence"/>
</dbReference>
<name>A0AA43RJ33_9ACTN</name>
<dbReference type="GO" id="GO:0005737">
    <property type="term" value="C:cytoplasm"/>
    <property type="evidence" value="ECO:0007669"/>
    <property type="project" value="UniProtKB-SubCell"/>
</dbReference>
<gene>
    <name evidence="5 6" type="primary">queA</name>
    <name evidence="6" type="ORF">Q3982_02065</name>
</gene>
<dbReference type="SUPFAM" id="SSF111337">
    <property type="entry name" value="QueA-like"/>
    <property type="match status" value="1"/>
</dbReference>
<comment type="subunit">
    <text evidence="5">Monomer.</text>
</comment>
<keyword evidence="1 5" id="KW-0963">Cytoplasm</keyword>
<comment type="caution">
    <text evidence="6">The sequence shown here is derived from an EMBL/GenBank/DDBJ whole genome shotgun (WGS) entry which is preliminary data.</text>
</comment>
<dbReference type="GO" id="GO:0008616">
    <property type="term" value="P:tRNA queuosine(34) biosynthetic process"/>
    <property type="evidence" value="ECO:0007669"/>
    <property type="project" value="UniProtKB-UniRule"/>
</dbReference>
<comment type="function">
    <text evidence="5">Transfers and isomerizes the ribose moiety from AdoMet to the 7-aminomethyl group of 7-deazaguanine (preQ1-tRNA) to give epoxyqueuosine (oQ-tRNA).</text>
</comment>
<evidence type="ECO:0000256" key="1">
    <source>
        <dbReference type="ARBA" id="ARBA00022490"/>
    </source>
</evidence>
<comment type="pathway">
    <text evidence="5">tRNA modification; tRNA-queuosine biosynthesis.</text>
</comment>
<dbReference type="PANTHER" id="PTHR30307:SF0">
    <property type="entry name" value="S-ADENOSYLMETHIONINE:TRNA RIBOSYLTRANSFERASE-ISOMERASE"/>
    <property type="match status" value="1"/>
</dbReference>
<dbReference type="InterPro" id="IPR036100">
    <property type="entry name" value="QueA_sf"/>
</dbReference>
<dbReference type="GO" id="GO:0051075">
    <property type="term" value="F:S-adenosylmethionine:tRNA ribosyltransferase-isomerase activity"/>
    <property type="evidence" value="ECO:0007669"/>
    <property type="project" value="UniProtKB-EC"/>
</dbReference>
<dbReference type="InterPro" id="IPR003699">
    <property type="entry name" value="QueA"/>
</dbReference>
<keyword evidence="4 5" id="KW-0671">Queuosine biosynthesis</keyword>
<comment type="catalytic activity">
    <reaction evidence="5">
        <text>7-aminomethyl-7-carbaguanosine(34) in tRNA + S-adenosyl-L-methionine = epoxyqueuosine(34) in tRNA + adenine + L-methionine + 2 H(+)</text>
        <dbReference type="Rhea" id="RHEA:32155"/>
        <dbReference type="Rhea" id="RHEA-COMP:10342"/>
        <dbReference type="Rhea" id="RHEA-COMP:18582"/>
        <dbReference type="ChEBI" id="CHEBI:15378"/>
        <dbReference type="ChEBI" id="CHEBI:16708"/>
        <dbReference type="ChEBI" id="CHEBI:57844"/>
        <dbReference type="ChEBI" id="CHEBI:59789"/>
        <dbReference type="ChEBI" id="CHEBI:82833"/>
        <dbReference type="ChEBI" id="CHEBI:194443"/>
        <dbReference type="EC" id="2.4.99.17"/>
    </reaction>
</comment>
<evidence type="ECO:0000313" key="6">
    <source>
        <dbReference type="EMBL" id="MDO4841445.1"/>
    </source>
</evidence>
<comment type="similarity">
    <text evidence="5">Belongs to the QueA family.</text>
</comment>
<dbReference type="AlphaFoldDB" id="A0AA43RJ33"/>
<keyword evidence="3 5" id="KW-0949">S-adenosyl-L-methionine</keyword>
<keyword evidence="6" id="KW-0328">Glycosyltransferase</keyword>
<evidence type="ECO:0000256" key="3">
    <source>
        <dbReference type="ARBA" id="ARBA00022691"/>
    </source>
</evidence>
<dbReference type="InterPro" id="IPR042118">
    <property type="entry name" value="QueA_dom1"/>
</dbReference>
<sequence length="362" mass="40136">MLTSDFDYDLPEELIAQSPAPVRDECKMLVLHKETGEVEHKIFKDIIDYLNPGDLLVANETRVIPARLIGQKRGTGGLCEILLLRPMIENKVNSKVARWEALVRPGKRLKPGSGAVIEFFDVDRNIAIEAQVVDWAKDPENAQKGERVVELSTHLASLDDALHEVGKVPLPPYIHDYAGDSEMYQTVYSKHEGSAAAPTAGLHFTPELIEKCKAKGIGWATVDLEVGLDTFRIVDEENAEDHAMHTETYSVPDETVAAIKETKANGGRVFAVGTTSVRSLESCFLRTNSIEPCSRAATSLYLMPGSTFNVVDAMITNFHVPKSTLMMLVSAFSSREKIMHAYEEAKKEHYRFLSFGDAMLIV</sequence>
<dbReference type="InterPro" id="IPR042119">
    <property type="entry name" value="QueA_dom2"/>
</dbReference>
<keyword evidence="2 5" id="KW-0808">Transferase</keyword>
<dbReference type="PANTHER" id="PTHR30307">
    <property type="entry name" value="S-ADENOSYLMETHIONINE:TRNA RIBOSYLTRANSFERASE-ISOMERASE"/>
    <property type="match status" value="1"/>
</dbReference>
<dbReference type="NCBIfam" id="TIGR00113">
    <property type="entry name" value="queA"/>
    <property type="match status" value="1"/>
</dbReference>
<organism evidence="6 7">
    <name type="scientific">Phoenicibacter congonensis</name>
    <dbReference type="NCBI Taxonomy" id="1944646"/>
    <lineage>
        <taxon>Bacteria</taxon>
        <taxon>Bacillati</taxon>
        <taxon>Actinomycetota</taxon>
        <taxon>Coriobacteriia</taxon>
        <taxon>Eggerthellales</taxon>
        <taxon>Eggerthellaceae</taxon>
        <taxon>Phoenicibacter</taxon>
    </lineage>
</organism>
<evidence type="ECO:0000313" key="7">
    <source>
        <dbReference type="Proteomes" id="UP001168575"/>
    </source>
</evidence>